<dbReference type="Proteomes" id="UP001527882">
    <property type="component" value="Unassembled WGS sequence"/>
</dbReference>
<proteinExistence type="predicted"/>
<organism evidence="2 3">
    <name type="scientific">Paenibacillus gyeongsangnamensis</name>
    <dbReference type="NCBI Taxonomy" id="3388067"/>
    <lineage>
        <taxon>Bacteria</taxon>
        <taxon>Bacillati</taxon>
        <taxon>Bacillota</taxon>
        <taxon>Bacilli</taxon>
        <taxon>Bacillales</taxon>
        <taxon>Paenibacillaceae</taxon>
        <taxon>Paenibacillus</taxon>
    </lineage>
</organism>
<dbReference type="PANTHER" id="PTHR43617:SF2">
    <property type="entry name" value="UPF0039 PROTEIN SLL0451"/>
    <property type="match status" value="1"/>
</dbReference>
<evidence type="ECO:0000313" key="3">
    <source>
        <dbReference type="Proteomes" id="UP001527882"/>
    </source>
</evidence>
<evidence type="ECO:0000259" key="1">
    <source>
        <dbReference type="PROSITE" id="PS51186"/>
    </source>
</evidence>
<dbReference type="InterPro" id="IPR000182">
    <property type="entry name" value="GNAT_dom"/>
</dbReference>
<gene>
    <name evidence="2" type="ORF">O9H85_06810</name>
</gene>
<dbReference type="PANTHER" id="PTHR43617">
    <property type="entry name" value="L-AMINO ACID N-ACETYLTRANSFERASE"/>
    <property type="match status" value="1"/>
</dbReference>
<reference evidence="2 3" key="1">
    <citation type="submission" date="2022-12" db="EMBL/GenBank/DDBJ databases">
        <title>Draft genome sequence of Paenibacillus sp. dW9.</title>
        <authorList>
            <person name="Choi E.-W."/>
            <person name="Kim D.-U."/>
        </authorList>
    </citation>
    <scope>NUCLEOTIDE SEQUENCE [LARGE SCALE GENOMIC DNA]</scope>
    <source>
        <strain evidence="3">dW9</strain>
    </source>
</reference>
<evidence type="ECO:0000313" key="2">
    <source>
        <dbReference type="EMBL" id="MCZ8512140.1"/>
    </source>
</evidence>
<dbReference type="RefSeq" id="WP_269880559.1">
    <property type="nucleotide sequence ID" value="NZ_JAQAGZ010000004.1"/>
</dbReference>
<comment type="caution">
    <text evidence="2">The sequence shown here is derived from an EMBL/GenBank/DDBJ whole genome shotgun (WGS) entry which is preliminary data.</text>
</comment>
<dbReference type="Pfam" id="PF13527">
    <property type="entry name" value="Acetyltransf_9"/>
    <property type="match status" value="1"/>
</dbReference>
<dbReference type="InterPro" id="IPR016181">
    <property type="entry name" value="Acyl_CoA_acyltransferase"/>
</dbReference>
<dbReference type="InterPro" id="IPR050276">
    <property type="entry name" value="MshD_Acetyltransferase"/>
</dbReference>
<dbReference type="EMBL" id="JAQAGZ010000004">
    <property type="protein sequence ID" value="MCZ8512140.1"/>
    <property type="molecule type" value="Genomic_DNA"/>
</dbReference>
<dbReference type="SUPFAM" id="SSF55729">
    <property type="entry name" value="Acyl-CoA N-acyltransferases (Nat)"/>
    <property type="match status" value="1"/>
</dbReference>
<protein>
    <submittedName>
        <fullName evidence="2">N-acetyltransferase</fullName>
    </submittedName>
</protein>
<accession>A0ABT4Q623</accession>
<sequence>MSMLIRTEQSSDHEEVYRLNYMAFGNRENESRLIEKIRSSEGFIPELSLVAIEGDQLVGHALFSKAKLVGEETTREVIVLAPIAVAPGCQRRGIGSALIREGLGRCKAWGAELVFLIGHPEYYPKFGFQAARRLGFDLKQFQVPDEVFLVCQLEEGQTPMRGELRYPDSFFG</sequence>
<dbReference type="PROSITE" id="PS51186">
    <property type="entry name" value="GNAT"/>
    <property type="match status" value="1"/>
</dbReference>
<dbReference type="CDD" id="cd04301">
    <property type="entry name" value="NAT_SF"/>
    <property type="match status" value="1"/>
</dbReference>
<name>A0ABT4Q623_9BACL</name>
<keyword evidence="3" id="KW-1185">Reference proteome</keyword>
<dbReference type="Gene3D" id="3.40.630.30">
    <property type="match status" value="1"/>
</dbReference>
<feature type="domain" description="N-acetyltransferase" evidence="1">
    <location>
        <begin position="3"/>
        <end position="154"/>
    </location>
</feature>